<evidence type="ECO:0000313" key="3">
    <source>
        <dbReference type="Proteomes" id="UP000722485"/>
    </source>
</evidence>
<proteinExistence type="predicted"/>
<organism evidence="2 3">
    <name type="scientific">Cylindrodendrum hubeiense</name>
    <dbReference type="NCBI Taxonomy" id="595255"/>
    <lineage>
        <taxon>Eukaryota</taxon>
        <taxon>Fungi</taxon>
        <taxon>Dikarya</taxon>
        <taxon>Ascomycota</taxon>
        <taxon>Pezizomycotina</taxon>
        <taxon>Sordariomycetes</taxon>
        <taxon>Hypocreomycetidae</taxon>
        <taxon>Hypocreales</taxon>
        <taxon>Nectriaceae</taxon>
        <taxon>Cylindrodendrum</taxon>
    </lineage>
</organism>
<reference evidence="2" key="1">
    <citation type="submission" date="2020-03" db="EMBL/GenBank/DDBJ databases">
        <title>Draft Genome Sequence of Cylindrodendrum hubeiense.</title>
        <authorList>
            <person name="Buettner E."/>
            <person name="Kellner H."/>
        </authorList>
    </citation>
    <scope>NUCLEOTIDE SEQUENCE</scope>
    <source>
        <strain evidence="2">IHI 201604</strain>
    </source>
</reference>
<keyword evidence="3" id="KW-1185">Reference proteome</keyword>
<dbReference type="AlphaFoldDB" id="A0A9P5HGL3"/>
<feature type="chain" id="PRO_5040473234" evidence="1">
    <location>
        <begin position="22"/>
        <end position="195"/>
    </location>
</feature>
<evidence type="ECO:0000256" key="1">
    <source>
        <dbReference type="SAM" id="SignalP"/>
    </source>
</evidence>
<evidence type="ECO:0000313" key="2">
    <source>
        <dbReference type="EMBL" id="KAF7554285.1"/>
    </source>
</evidence>
<sequence>MLSTLLLLVLPAGLSWNGGFAAATSTKQVITIDSSVITGQLKNLQGTNNAVGPTDSNLNDQFNDQSPEMQQHWKDSAVKHVCIYSFPSVFLGAGKTGSAGDAYNITNYNFTNADARVKFVVGGGAKASAQFEEGSHSHMTAHTVEQMEGIGYMLADRYVNGAHNSKFHEAIELFDFYPEADNVGKPLVLLMLAAR</sequence>
<dbReference type="Proteomes" id="UP000722485">
    <property type="component" value="Unassembled WGS sequence"/>
</dbReference>
<feature type="signal peptide" evidence="1">
    <location>
        <begin position="1"/>
        <end position="21"/>
    </location>
</feature>
<accession>A0A9P5HGL3</accession>
<gene>
    <name evidence="2" type="ORF">G7Z17_g3001</name>
</gene>
<dbReference type="OrthoDB" id="4523837at2759"/>
<comment type="caution">
    <text evidence="2">The sequence shown here is derived from an EMBL/GenBank/DDBJ whole genome shotgun (WGS) entry which is preliminary data.</text>
</comment>
<keyword evidence="1" id="KW-0732">Signal</keyword>
<name>A0A9P5HGL3_9HYPO</name>
<dbReference type="EMBL" id="JAANBB010000034">
    <property type="protein sequence ID" value="KAF7554285.1"/>
    <property type="molecule type" value="Genomic_DNA"/>
</dbReference>
<protein>
    <submittedName>
        <fullName evidence="2">Uncharacterized protein</fullName>
    </submittedName>
</protein>